<dbReference type="PaxDb" id="411902-CLOBOL_05753"/>
<comment type="similarity">
    <text evidence="1">Belongs to the ParA family.</text>
</comment>
<evidence type="ECO:0000256" key="4">
    <source>
        <dbReference type="ARBA" id="ARBA00071824"/>
    </source>
</evidence>
<dbReference type="CDD" id="cd02042">
    <property type="entry name" value="ParAB_family"/>
    <property type="match status" value="1"/>
</dbReference>
<dbReference type="EMBL" id="ABCC02000043">
    <property type="protein sequence ID" value="EDP14001.1"/>
    <property type="molecule type" value="Genomic_DNA"/>
</dbReference>
<organism evidence="6 7">
    <name type="scientific">Enterocloster bolteae (strain ATCC BAA-613 / DSM 15670 / CCUG 46953 / JCM 12243 / WAL 16351)</name>
    <name type="common">Clostridium bolteae</name>
    <dbReference type="NCBI Taxonomy" id="411902"/>
    <lineage>
        <taxon>Bacteria</taxon>
        <taxon>Bacillati</taxon>
        <taxon>Bacillota</taxon>
        <taxon>Clostridia</taxon>
        <taxon>Lachnospirales</taxon>
        <taxon>Lachnospiraceae</taxon>
        <taxon>Enterocloster</taxon>
    </lineage>
</organism>
<dbReference type="eggNOG" id="COG1192">
    <property type="taxonomic scope" value="Bacteria"/>
</dbReference>
<evidence type="ECO:0000313" key="6">
    <source>
        <dbReference type="EMBL" id="EDP14001.1"/>
    </source>
</evidence>
<dbReference type="AlphaFoldDB" id="A8S0S3"/>
<evidence type="ECO:0000313" key="7">
    <source>
        <dbReference type="Proteomes" id="UP000005396"/>
    </source>
</evidence>
<reference evidence="6 7" key="1">
    <citation type="submission" date="2007-08" db="EMBL/GenBank/DDBJ databases">
        <authorList>
            <person name="Fulton L."/>
            <person name="Clifton S."/>
            <person name="Fulton B."/>
            <person name="Xu J."/>
            <person name="Minx P."/>
            <person name="Pepin K.H."/>
            <person name="Johnson M."/>
            <person name="Thiruvilangam P."/>
            <person name="Bhonagiri V."/>
            <person name="Nash W.E."/>
            <person name="Mardis E.R."/>
            <person name="Wilson R.K."/>
        </authorList>
    </citation>
    <scope>NUCLEOTIDE SEQUENCE [LARGE SCALE GENOMIC DNA]</scope>
    <source>
        <strain evidence="7">ATCC BAA-613 / DSM 15670 / CCUG 46953 / JCM 12243 / WAL 16351</strain>
    </source>
</reference>
<dbReference type="Proteomes" id="UP000005396">
    <property type="component" value="Unassembled WGS sequence"/>
</dbReference>
<evidence type="ECO:0000256" key="1">
    <source>
        <dbReference type="ARBA" id="ARBA00006976"/>
    </source>
</evidence>
<dbReference type="Gene3D" id="3.40.50.300">
    <property type="entry name" value="P-loop containing nucleotide triphosphate hydrolases"/>
    <property type="match status" value="1"/>
</dbReference>
<evidence type="ECO:0000256" key="2">
    <source>
        <dbReference type="ARBA" id="ARBA00049360"/>
    </source>
</evidence>
<dbReference type="FunFam" id="3.40.50.300:FF:000285">
    <property type="entry name" value="Sporulation initiation inhibitor Soj"/>
    <property type="match status" value="1"/>
</dbReference>
<comment type="caution">
    <text evidence="6">The sequence shown here is derived from an EMBL/GenBank/DDBJ whole genome shotgun (WGS) entry which is preliminary data.</text>
</comment>
<accession>A8S0S3</accession>
<dbReference type="PANTHER" id="PTHR13696:SF99">
    <property type="entry name" value="COBYRINIC ACID AC-DIAMIDE SYNTHASE"/>
    <property type="match status" value="1"/>
</dbReference>
<reference evidence="6 7" key="2">
    <citation type="submission" date="2007-09" db="EMBL/GenBank/DDBJ databases">
        <title>Draft genome sequence of Clostridium bolteae (ATCC BAA-613).</title>
        <authorList>
            <person name="Sudarsanam P."/>
            <person name="Ley R."/>
            <person name="Guruge J."/>
            <person name="Turnbaugh P.J."/>
            <person name="Mahowald M."/>
            <person name="Liep D."/>
            <person name="Gordon J."/>
        </authorList>
    </citation>
    <scope>NUCLEOTIDE SEQUENCE [LARGE SCALE GENOMIC DNA]</scope>
    <source>
        <strain evidence="7">ATCC BAA-613 / DSM 15670 / CCUG 46953 / JCM 12243 / WAL 16351</strain>
    </source>
</reference>
<sequence>MKEEEIVMIIAISNQKGGVGKTTTTHNLGVELAANNKRVLEVDADGQSSLTISFGKEPFDFEHSICDILKRDPIGIEECIYNIKDNLDIIPSNLFLASMELELTGRTAREQVLARALKKVEANYDYILIDCPPQLSILTLNALAAADKVLIPCQPTYLSYRGLEQLENTINDIRELVNPELEIMGVIATLYKVRVKDQNEILGLLQEKYNVIGIIRETSEAVKGIYDGLAVVERNPKLPISQEYKKIAEYIMSM</sequence>
<dbReference type="PANTHER" id="PTHR13696">
    <property type="entry name" value="P-LOOP CONTAINING NUCLEOSIDE TRIPHOSPHATE HYDROLASE"/>
    <property type="match status" value="1"/>
</dbReference>
<dbReference type="InterPro" id="IPR025669">
    <property type="entry name" value="AAA_dom"/>
</dbReference>
<gene>
    <name evidence="6" type="ORF">CLOBOL_05753</name>
</gene>
<comment type="subunit">
    <text evidence="3">Dimerizes in the presence of ATP but not ADP; ATP-binding is required for double-stranded (ds)DNA-binding. Interacts with DnaA.</text>
</comment>
<name>A8S0S3_ENTBW</name>
<dbReference type="InterPro" id="IPR050678">
    <property type="entry name" value="DNA_Partitioning_ATPase"/>
</dbReference>
<dbReference type="Pfam" id="PF13614">
    <property type="entry name" value="AAA_31"/>
    <property type="match status" value="1"/>
</dbReference>
<comment type="catalytic activity">
    <reaction evidence="2">
        <text>ATP + H2O = ADP + phosphate + H(+)</text>
        <dbReference type="Rhea" id="RHEA:13065"/>
        <dbReference type="ChEBI" id="CHEBI:15377"/>
        <dbReference type="ChEBI" id="CHEBI:15378"/>
        <dbReference type="ChEBI" id="CHEBI:30616"/>
        <dbReference type="ChEBI" id="CHEBI:43474"/>
        <dbReference type="ChEBI" id="CHEBI:456216"/>
    </reaction>
</comment>
<proteinExistence type="inferred from homology"/>
<feature type="domain" description="AAA" evidence="5">
    <location>
        <begin position="9"/>
        <end position="183"/>
    </location>
</feature>
<evidence type="ECO:0000256" key="3">
    <source>
        <dbReference type="ARBA" id="ARBA00062323"/>
    </source>
</evidence>
<dbReference type="InterPro" id="IPR027417">
    <property type="entry name" value="P-loop_NTPase"/>
</dbReference>
<dbReference type="SUPFAM" id="SSF52540">
    <property type="entry name" value="P-loop containing nucleoside triphosphate hydrolases"/>
    <property type="match status" value="1"/>
</dbReference>
<dbReference type="HOGENOM" id="CLU_037612_1_4_9"/>
<evidence type="ECO:0000259" key="5">
    <source>
        <dbReference type="Pfam" id="PF13614"/>
    </source>
</evidence>
<protein>
    <recommendedName>
        <fullName evidence="4">Sporulation initiation inhibitor protein Soj</fullName>
    </recommendedName>
</protein>